<feature type="binding site" evidence="10">
    <location>
        <position position="649"/>
    </location>
    <ligand>
        <name>Zn(2+)</name>
        <dbReference type="ChEBI" id="CHEBI:29105"/>
        <note>catalytic</note>
    </ligand>
</feature>
<feature type="binding site" evidence="10 11">
    <location>
        <begin position="523"/>
        <end position="524"/>
    </location>
    <ligand>
        <name>5-methyltetrahydropteroyltri-L-glutamate</name>
        <dbReference type="ChEBI" id="CHEBI:58207"/>
    </ligand>
</feature>
<dbReference type="CDD" id="cd03312">
    <property type="entry name" value="CIMS_N_terminal_like"/>
    <property type="match status" value="1"/>
</dbReference>
<keyword evidence="5 10" id="KW-0028">Amino-acid biosynthesis</keyword>
<evidence type="ECO:0000259" key="14">
    <source>
        <dbReference type="Pfam" id="PF01717"/>
    </source>
</evidence>
<dbReference type="OrthoDB" id="244285at2"/>
<dbReference type="NCBIfam" id="TIGR01371">
    <property type="entry name" value="met_syn_B12ind"/>
    <property type="match status" value="1"/>
</dbReference>
<feature type="binding site" evidence="10">
    <location>
        <position position="613"/>
    </location>
    <ligand>
        <name>5-methyltetrahydropteroyltri-L-glutamate</name>
        <dbReference type="ChEBI" id="CHEBI:58207"/>
    </ligand>
</feature>
<evidence type="ECO:0000256" key="13">
    <source>
        <dbReference type="PIRSR" id="PIRSR000382-3"/>
    </source>
</evidence>
<dbReference type="EC" id="2.1.1.14" evidence="10"/>
<organism evidence="16 17">
    <name type="scientific">Persephonella marina (strain DSM 14350 / EX-H1)</name>
    <dbReference type="NCBI Taxonomy" id="123214"/>
    <lineage>
        <taxon>Bacteria</taxon>
        <taxon>Pseudomonadati</taxon>
        <taxon>Aquificota</taxon>
        <taxon>Aquificia</taxon>
        <taxon>Aquificales</taxon>
        <taxon>Hydrogenothermaceae</taxon>
        <taxon>Persephonella</taxon>
    </lineage>
</organism>
<evidence type="ECO:0000256" key="11">
    <source>
        <dbReference type="PIRSR" id="PIRSR000382-1"/>
    </source>
</evidence>
<feature type="binding site" evidence="10">
    <location>
        <position position="651"/>
    </location>
    <ligand>
        <name>Zn(2+)</name>
        <dbReference type="ChEBI" id="CHEBI:29105"/>
        <note>catalytic</note>
    </ligand>
</feature>
<keyword evidence="10" id="KW-0677">Repeat</keyword>
<feature type="binding site" evidence="10">
    <location>
        <begin position="17"/>
        <end position="20"/>
    </location>
    <ligand>
        <name>5-methyltetrahydropteroyltri-L-glutamate</name>
        <dbReference type="ChEBI" id="CHEBI:58207"/>
    </ligand>
</feature>
<accession>C0QS07</accession>
<keyword evidence="17" id="KW-1185">Reference proteome</keyword>
<evidence type="ECO:0000256" key="6">
    <source>
        <dbReference type="ARBA" id="ARBA00022679"/>
    </source>
</evidence>
<comment type="cofactor">
    <cofactor evidence="12">
        <name>Zn(2+)</name>
        <dbReference type="ChEBI" id="CHEBI:29105"/>
    </cofactor>
    <text evidence="12">Binds 2 Zn(2+) ions per subunit.</text>
</comment>
<dbReference type="EMBL" id="CP001230">
    <property type="protein sequence ID" value="ACO04414.1"/>
    <property type="molecule type" value="Genomic_DNA"/>
</dbReference>
<dbReference type="InterPro" id="IPR002629">
    <property type="entry name" value="Met_Synth_C/arc"/>
</dbReference>
<comment type="catalytic activity">
    <reaction evidence="10">
        <text>5-methyltetrahydropteroyltri-L-glutamate + L-homocysteine = tetrahydropteroyltri-L-glutamate + L-methionine</text>
        <dbReference type="Rhea" id="RHEA:21196"/>
        <dbReference type="ChEBI" id="CHEBI:57844"/>
        <dbReference type="ChEBI" id="CHEBI:58140"/>
        <dbReference type="ChEBI" id="CHEBI:58199"/>
        <dbReference type="ChEBI" id="CHEBI:58207"/>
        <dbReference type="EC" id="2.1.1.14"/>
    </reaction>
</comment>
<sequence>MGIKTTAFGFPKIGKNRELKKYVEGYWKGEINKDEMYRGLEKVNEERFEFLKKGDLDLVPSNDFSVYDFILDISTMIDIIPDRFRNIQDDTDRYFAMARGSESAIACEMTKWFDTNYHYIVPELTGNFRLIKNRPLDSYRWAKERGIETKPVIVGPFTYVYLGKVYERQEGSLLMNMIRSYDSEKFRPMVLSLAKVYNEILKELQSEGVKAVQLDEPALVLDITDQDVDTLLEAYRILTDGIDKTEIHLHTYYESLDNFEKIVFSLPVTGIGLDFVVNDENLENLKRYGFPDDKKLIAGVISGRDPWKTDYRKVLDQLETIGRHVSEDRLIISNGSPLFHLPVTIESEKGFLDENLLKMLSFASERIDELRILKEIINEGKEVPDQNIEEIRSIFINEDVKRSVKEIESIEIRRKDDFRERYRSQMELLGLPKFPTTTIGSFPQTKEVRQVRAKFRRGEITEAEYESFIKDQIKKAVEIQEEIGLDVFVHGEFERTDMVEFFGEKMEGFAFTKNGWVQSYGTRCVRPPIIYGDVSRPESMTVKEIVYAQSLTNKPVKGMLTGPVTILNWSFYRKDIPKKEIAFQIALALKEEVLDLEKAGIKIIQIDEPAFREGLPLKKRKQEDYLRWAVKAFRLTNHTVKKTTQIHTHMCYSEFNEIIEWIYQMDADVISIEASRSKGEIIQAFEDFNYDHGIGIGLYDIHSPRIPSVEEMLEIAERTVKVTDKNLIWINPDCGLKTRDWKETIPALKNMVKVAQILRDKYGKELEL</sequence>
<dbReference type="GO" id="GO:0003871">
    <property type="term" value="F:5-methyltetrahydropteroyltriglutamate-homocysteine S-methyltransferase activity"/>
    <property type="evidence" value="ECO:0007669"/>
    <property type="project" value="UniProtKB-UniRule"/>
</dbReference>
<dbReference type="PaxDb" id="123214-PERMA_1689"/>
<dbReference type="Gene3D" id="3.20.20.210">
    <property type="match status" value="2"/>
</dbReference>
<evidence type="ECO:0000256" key="8">
    <source>
        <dbReference type="ARBA" id="ARBA00022833"/>
    </source>
</evidence>
<evidence type="ECO:0000313" key="16">
    <source>
        <dbReference type="EMBL" id="ACO04414.1"/>
    </source>
</evidence>
<dbReference type="STRING" id="123214.PERMA_1689"/>
<evidence type="ECO:0000256" key="3">
    <source>
        <dbReference type="ARBA" id="ARBA00009553"/>
    </source>
</evidence>
<dbReference type="Proteomes" id="UP000001366">
    <property type="component" value="Chromosome"/>
</dbReference>
<feature type="active site" description="Proton donor" evidence="10 13">
    <location>
        <position position="702"/>
    </location>
</feature>
<name>C0QS07_PERMH</name>
<feature type="binding site" evidence="10 11">
    <location>
        <position position="569"/>
    </location>
    <ligand>
        <name>5-methyltetrahydropteroyltri-L-glutamate</name>
        <dbReference type="ChEBI" id="CHEBI:58207"/>
    </ligand>
</feature>
<dbReference type="PIRSF" id="PIRSF000382">
    <property type="entry name" value="MeTrfase_B12_ind"/>
    <property type="match status" value="1"/>
</dbReference>
<feature type="binding site" evidence="10 11">
    <location>
        <position position="607"/>
    </location>
    <ligand>
        <name>L-homocysteine</name>
        <dbReference type="ChEBI" id="CHEBI:58199"/>
    </ligand>
</feature>
<feature type="binding site" evidence="12">
    <location>
        <position position="734"/>
    </location>
    <ligand>
        <name>Zn(2+)</name>
        <dbReference type="ChEBI" id="CHEBI:29105"/>
        <label>1</label>
        <note>catalytic</note>
    </ligand>
</feature>
<keyword evidence="7 10" id="KW-0479">Metal-binding</keyword>
<keyword evidence="9 10" id="KW-0486">Methionine biosynthesis</keyword>
<dbReference type="NCBIfam" id="NF003556">
    <property type="entry name" value="PRK05222.1"/>
    <property type="match status" value="1"/>
</dbReference>
<keyword evidence="8 10" id="KW-0862">Zinc</keyword>
<evidence type="ECO:0000256" key="2">
    <source>
        <dbReference type="ARBA" id="ARBA00004681"/>
    </source>
</evidence>
<protein>
    <recommendedName>
        <fullName evidence="10">5-methyltetrahydropteroyltriglutamate--homocysteine methyltransferase</fullName>
        <ecNumber evidence="10">2.1.1.14</ecNumber>
    </recommendedName>
    <alternativeName>
        <fullName evidence="10">Cobalamin-independent methionine synthase</fullName>
    </alternativeName>
    <alternativeName>
        <fullName evidence="10">Methionine synthase, vitamin-B12 independent isozyme</fullName>
    </alternativeName>
</protein>
<evidence type="ECO:0000256" key="5">
    <source>
        <dbReference type="ARBA" id="ARBA00022605"/>
    </source>
</evidence>
<dbReference type="InterPro" id="IPR013215">
    <property type="entry name" value="Cbl-indep_Met_Synth_N"/>
</dbReference>
<dbReference type="RefSeq" id="WP_012676652.1">
    <property type="nucleotide sequence ID" value="NC_012440.1"/>
</dbReference>
<dbReference type="CDD" id="cd03311">
    <property type="entry name" value="CIMS_C_terminal_like"/>
    <property type="match status" value="1"/>
</dbReference>
<keyword evidence="4 10" id="KW-0489">Methyltransferase</keyword>
<reference evidence="16 17" key="1">
    <citation type="journal article" date="2009" name="J. Bacteriol.">
        <title>Complete and draft genome sequences of six members of the Aquificales.</title>
        <authorList>
            <person name="Reysenbach A.L."/>
            <person name="Hamamura N."/>
            <person name="Podar M."/>
            <person name="Griffiths E."/>
            <person name="Ferreira S."/>
            <person name="Hochstein R."/>
            <person name="Heidelberg J."/>
            <person name="Johnson J."/>
            <person name="Mead D."/>
            <person name="Pohorille A."/>
            <person name="Sarmiento M."/>
            <person name="Schweighofer K."/>
            <person name="Seshadri R."/>
            <person name="Voytek M.A."/>
        </authorList>
    </citation>
    <scope>NUCLEOTIDE SEQUENCE [LARGE SCALE GENOMIC DNA]</scope>
    <source>
        <strain evidence="17">DSM 14350 / EX-H1</strain>
    </source>
</reference>
<evidence type="ECO:0000256" key="9">
    <source>
        <dbReference type="ARBA" id="ARBA00023167"/>
    </source>
</evidence>
<feature type="binding site" evidence="10">
    <location>
        <position position="111"/>
    </location>
    <ligand>
        <name>5-methyltetrahydropteroyltri-L-glutamate</name>
        <dbReference type="ChEBI" id="CHEBI:58207"/>
    </ligand>
</feature>
<feature type="binding site" evidence="10">
    <location>
        <position position="673"/>
    </location>
    <ligand>
        <name>Zn(2+)</name>
        <dbReference type="ChEBI" id="CHEBI:29105"/>
        <note>catalytic</note>
    </ligand>
</feature>
<keyword evidence="6 10" id="KW-0808">Transferase</keyword>
<comment type="function">
    <text evidence="1 10">Catalyzes the transfer of a methyl group from 5-methyltetrahydrofolate to homocysteine resulting in methionine formation.</text>
</comment>
<feature type="binding site" evidence="10 11">
    <location>
        <begin position="439"/>
        <end position="441"/>
    </location>
    <ligand>
        <name>L-homocysteine</name>
        <dbReference type="ChEBI" id="CHEBI:58199"/>
    </ligand>
</feature>
<feature type="binding site" evidence="12">
    <location>
        <position position="673"/>
    </location>
    <ligand>
        <name>Zn(2+)</name>
        <dbReference type="ChEBI" id="CHEBI:29105"/>
        <label>1</label>
        <note>catalytic</note>
    </ligand>
</feature>
<feature type="binding site" evidence="10 11">
    <location>
        <position position="492"/>
    </location>
    <ligand>
        <name>L-methionine</name>
        <dbReference type="ChEBI" id="CHEBI:57844"/>
    </ligand>
</feature>
<comment type="cofactor">
    <cofactor evidence="10">
        <name>Zn(2+)</name>
        <dbReference type="ChEBI" id="CHEBI:29105"/>
    </cofactor>
    <text evidence="10">Binds 1 zinc ion per subunit.</text>
</comment>
<comment type="pathway">
    <text evidence="2 10">Amino-acid biosynthesis; L-methionine biosynthesis via de novo pathway; L-methionine from L-homocysteine (MetE route): step 1/1.</text>
</comment>
<feature type="binding site" evidence="10 11">
    <location>
        <position position="607"/>
    </location>
    <ligand>
        <name>L-methionine</name>
        <dbReference type="ChEBI" id="CHEBI:57844"/>
    </ligand>
</feature>
<evidence type="ECO:0000256" key="1">
    <source>
        <dbReference type="ARBA" id="ARBA00002777"/>
    </source>
</evidence>
<feature type="binding site" evidence="11">
    <location>
        <position position="116"/>
    </location>
    <ligand>
        <name>5-methyltetrahydropteroyltri-L-glutamate</name>
        <dbReference type="ChEBI" id="CHEBI:58207"/>
    </ligand>
</feature>
<dbReference type="HAMAP" id="MF_00172">
    <property type="entry name" value="Meth_synth"/>
    <property type="match status" value="1"/>
</dbReference>
<dbReference type="Pfam" id="PF08267">
    <property type="entry name" value="Meth_synt_1"/>
    <property type="match status" value="1"/>
</dbReference>
<gene>
    <name evidence="10 16" type="primary">metE</name>
    <name evidence="16" type="ordered locus">PERMA_1689</name>
</gene>
<dbReference type="PANTHER" id="PTHR30519">
    <property type="entry name" value="5-METHYLTETRAHYDROPTEROYLTRIGLUTAMATE--HOMOCYSTEINE METHYLTRANSFERASE"/>
    <property type="match status" value="1"/>
</dbReference>
<dbReference type="GO" id="GO:0032259">
    <property type="term" value="P:methylation"/>
    <property type="evidence" value="ECO:0007669"/>
    <property type="project" value="UniProtKB-KW"/>
</dbReference>
<evidence type="ECO:0000259" key="15">
    <source>
        <dbReference type="Pfam" id="PF08267"/>
    </source>
</evidence>
<feature type="binding site" evidence="12">
    <location>
        <position position="651"/>
    </location>
    <ligand>
        <name>Zn(2+)</name>
        <dbReference type="ChEBI" id="CHEBI:29105"/>
        <label>1</label>
        <note>catalytic</note>
    </ligand>
</feature>
<dbReference type="HOGENOM" id="CLU_013175_0_0_0"/>
<dbReference type="InterPro" id="IPR006276">
    <property type="entry name" value="Cobalamin-indep_Met_synthase"/>
</dbReference>
<dbReference type="eggNOG" id="COG0620">
    <property type="taxonomic scope" value="Bacteria"/>
</dbReference>
<feature type="domain" description="Cobalamin-independent methionine synthase MetE N-terminal" evidence="15">
    <location>
        <begin position="5"/>
        <end position="324"/>
    </location>
</feature>
<evidence type="ECO:0000313" key="17">
    <source>
        <dbReference type="Proteomes" id="UP000001366"/>
    </source>
</evidence>
<feature type="binding site" evidence="10 11">
    <location>
        <begin position="439"/>
        <end position="441"/>
    </location>
    <ligand>
        <name>L-methionine</name>
        <dbReference type="ChEBI" id="CHEBI:57844"/>
    </ligand>
</feature>
<dbReference type="UniPathway" id="UPA00051">
    <property type="reaction ID" value="UER00082"/>
</dbReference>
<feature type="binding site" evidence="10">
    <location>
        <position position="734"/>
    </location>
    <ligand>
        <name>Zn(2+)</name>
        <dbReference type="ChEBI" id="CHEBI:29105"/>
        <note>catalytic</note>
    </ligand>
</feature>
<dbReference type="InterPro" id="IPR038071">
    <property type="entry name" value="UROD/MetE-like_sf"/>
</dbReference>
<dbReference type="Pfam" id="PF01717">
    <property type="entry name" value="Meth_synt_2"/>
    <property type="match status" value="1"/>
</dbReference>
<evidence type="ECO:0000256" key="10">
    <source>
        <dbReference type="HAMAP-Rule" id="MF_00172"/>
    </source>
</evidence>
<feature type="domain" description="Cobalamin-independent methionine synthase MetE C-terminal/archaeal" evidence="14">
    <location>
        <begin position="434"/>
        <end position="756"/>
    </location>
</feature>
<dbReference type="SUPFAM" id="SSF51726">
    <property type="entry name" value="UROD/MetE-like"/>
    <property type="match status" value="2"/>
</dbReference>
<dbReference type="GO" id="GO:0009086">
    <property type="term" value="P:methionine biosynthetic process"/>
    <property type="evidence" value="ECO:0007669"/>
    <property type="project" value="UniProtKB-UniRule"/>
</dbReference>
<feature type="binding site" evidence="12">
    <location>
        <position position="649"/>
    </location>
    <ligand>
        <name>Zn(2+)</name>
        <dbReference type="ChEBI" id="CHEBI:29105"/>
        <label>1</label>
        <note>catalytic</note>
    </ligand>
</feature>
<feature type="binding site" evidence="11">
    <location>
        <position position="20"/>
    </location>
    <ligand>
        <name>5-methyltetrahydropteroyltri-L-glutamate</name>
        <dbReference type="ChEBI" id="CHEBI:58207"/>
    </ligand>
</feature>
<evidence type="ECO:0000256" key="4">
    <source>
        <dbReference type="ARBA" id="ARBA00022603"/>
    </source>
</evidence>
<dbReference type="GO" id="GO:0008270">
    <property type="term" value="F:zinc ion binding"/>
    <property type="evidence" value="ECO:0007669"/>
    <property type="project" value="InterPro"/>
</dbReference>
<comment type="similarity">
    <text evidence="3 10">Belongs to the vitamin-B12 independent methionine synthase family.</text>
</comment>
<evidence type="ECO:0000256" key="12">
    <source>
        <dbReference type="PIRSR" id="PIRSR000382-2"/>
    </source>
</evidence>
<dbReference type="KEGG" id="pmx:PERMA_1689"/>
<proteinExistence type="inferred from homology"/>
<feature type="binding site" evidence="10">
    <location>
        <position position="492"/>
    </location>
    <ligand>
        <name>L-homocysteine</name>
        <dbReference type="ChEBI" id="CHEBI:58199"/>
    </ligand>
</feature>
<dbReference type="AlphaFoldDB" id="C0QS07"/>
<evidence type="ECO:0000256" key="7">
    <source>
        <dbReference type="ARBA" id="ARBA00022723"/>
    </source>
</evidence>